<dbReference type="RefSeq" id="WP_319693957.1">
    <property type="nucleotide sequence ID" value="NZ_JARAWN010000157.1"/>
</dbReference>
<evidence type="ECO:0000256" key="3">
    <source>
        <dbReference type="RuleBase" id="RU004075"/>
    </source>
</evidence>
<sequence>MDIDALRRDTPGTANRVHLNNAGAALLSRRTLEAVTSHLELEAAIGGYEAAQQERDRIDATYTDLARLVGGRPDEIALFDNSTRAWNAAFHALTFQPGDRILTGRAEYGSNVLAYLQVARRTGAEIVVVPDDASGQLDTAALADLIDERTRLVGVSHVPTSGGLVNPAAEIGRITRAAGVPFLLDATQSVGQFPVDVEAIGCDMLTATGRKFLRGPRGTGFLWVRSEALAYLDPYVTEIQAADWDGGRGFTWRPGARRFETWEVSYANVLGLDAAVRQALDLGLDRIGERAVALGAYLRDRLDALPGVTTHDLGEHRCAIVTAKVRGVPTPEVAAALAGRRINVTTTVPEHTQFDTERRGVHPLVRLSPHYYNTEAELDRTVEVIAGLARTAP</sequence>
<keyword evidence="2" id="KW-0663">Pyridoxal phosphate</keyword>
<dbReference type="InterPro" id="IPR015421">
    <property type="entry name" value="PyrdxlP-dep_Trfase_major"/>
</dbReference>
<dbReference type="Gene3D" id="3.40.640.10">
    <property type="entry name" value="Type I PLP-dependent aspartate aminotransferase-like (Major domain)"/>
    <property type="match status" value="1"/>
</dbReference>
<proteinExistence type="inferred from homology"/>
<evidence type="ECO:0000256" key="2">
    <source>
        <dbReference type="ARBA" id="ARBA00022898"/>
    </source>
</evidence>
<keyword evidence="6" id="KW-0032">Aminotransferase</keyword>
<organism evidence="6 7">
    <name type="scientific">Streptomyces europaeiscabiei</name>
    <dbReference type="NCBI Taxonomy" id="146819"/>
    <lineage>
        <taxon>Bacteria</taxon>
        <taxon>Bacillati</taxon>
        <taxon>Actinomycetota</taxon>
        <taxon>Actinomycetes</taxon>
        <taxon>Kitasatosporales</taxon>
        <taxon>Streptomycetaceae</taxon>
        <taxon>Streptomyces</taxon>
    </lineage>
</organism>
<accession>A0AAJ2UN21</accession>
<dbReference type="AlphaFoldDB" id="A0AAJ2UN21"/>
<evidence type="ECO:0000313" key="6">
    <source>
        <dbReference type="EMBL" id="MDX3132705.1"/>
    </source>
</evidence>
<dbReference type="Proteomes" id="UP001273589">
    <property type="component" value="Unassembled WGS sequence"/>
</dbReference>
<comment type="similarity">
    <text evidence="3">Belongs to the class-V pyridoxal-phosphate-dependent aminotransferase family.</text>
</comment>
<protein>
    <submittedName>
        <fullName evidence="6">Aminotransferase class V-fold PLP-dependent enzyme</fullName>
    </submittedName>
</protein>
<evidence type="ECO:0000256" key="4">
    <source>
        <dbReference type="RuleBase" id="RU004504"/>
    </source>
</evidence>
<dbReference type="PROSITE" id="PS00595">
    <property type="entry name" value="AA_TRANSFER_CLASS_5"/>
    <property type="match status" value="1"/>
</dbReference>
<dbReference type="InterPro" id="IPR020578">
    <property type="entry name" value="Aminotrans_V_PyrdxlP_BS"/>
</dbReference>
<keyword evidence="6" id="KW-0808">Transferase</keyword>
<gene>
    <name evidence="6" type="ORF">PV367_23665</name>
</gene>
<feature type="domain" description="Aminotransferase class V" evidence="5">
    <location>
        <begin position="18"/>
        <end position="380"/>
    </location>
</feature>
<dbReference type="SUPFAM" id="SSF53383">
    <property type="entry name" value="PLP-dependent transferases"/>
    <property type="match status" value="1"/>
</dbReference>
<evidence type="ECO:0000259" key="5">
    <source>
        <dbReference type="Pfam" id="PF00266"/>
    </source>
</evidence>
<evidence type="ECO:0000313" key="7">
    <source>
        <dbReference type="Proteomes" id="UP001273589"/>
    </source>
</evidence>
<dbReference type="InterPro" id="IPR000192">
    <property type="entry name" value="Aminotrans_V_dom"/>
</dbReference>
<dbReference type="PANTHER" id="PTHR43586">
    <property type="entry name" value="CYSTEINE DESULFURASE"/>
    <property type="match status" value="1"/>
</dbReference>
<dbReference type="GO" id="GO:0008483">
    <property type="term" value="F:transaminase activity"/>
    <property type="evidence" value="ECO:0007669"/>
    <property type="project" value="UniProtKB-KW"/>
</dbReference>
<evidence type="ECO:0000256" key="1">
    <source>
        <dbReference type="ARBA" id="ARBA00001933"/>
    </source>
</evidence>
<dbReference type="InterPro" id="IPR015424">
    <property type="entry name" value="PyrdxlP-dep_Trfase"/>
</dbReference>
<name>A0AAJ2UN21_9ACTN</name>
<dbReference type="Gene3D" id="3.90.1150.10">
    <property type="entry name" value="Aspartate Aminotransferase, domain 1"/>
    <property type="match status" value="1"/>
</dbReference>
<dbReference type="InterPro" id="IPR015422">
    <property type="entry name" value="PyrdxlP-dep_Trfase_small"/>
</dbReference>
<dbReference type="PANTHER" id="PTHR43586:SF24">
    <property type="entry name" value="BLR4730 PROTEIN"/>
    <property type="match status" value="1"/>
</dbReference>
<comment type="caution">
    <text evidence="6">The sequence shown here is derived from an EMBL/GenBank/DDBJ whole genome shotgun (WGS) entry which is preliminary data.</text>
</comment>
<reference evidence="6" key="1">
    <citation type="journal article" date="2023" name="Microb. Genom.">
        <title>Mesoterricola silvestris gen. nov., sp. nov., Mesoterricola sediminis sp. nov., Geothrix oryzae sp. nov., Geothrix edaphica sp. nov., Geothrix rubra sp. nov., and Geothrix limicola sp. nov., six novel members of Acidobacteriota isolated from soils.</title>
        <authorList>
            <person name="Weisberg A.J."/>
            <person name="Pearce E."/>
            <person name="Kramer C.G."/>
            <person name="Chang J.H."/>
            <person name="Clarke C.R."/>
        </authorList>
    </citation>
    <scope>NUCLEOTIDE SEQUENCE</scope>
    <source>
        <strain evidence="6">ND06-05F</strain>
    </source>
</reference>
<dbReference type="EMBL" id="JARAWN010000157">
    <property type="protein sequence ID" value="MDX3132705.1"/>
    <property type="molecule type" value="Genomic_DNA"/>
</dbReference>
<dbReference type="Pfam" id="PF00266">
    <property type="entry name" value="Aminotran_5"/>
    <property type="match status" value="1"/>
</dbReference>
<comment type="cofactor">
    <cofactor evidence="1 4">
        <name>pyridoxal 5'-phosphate</name>
        <dbReference type="ChEBI" id="CHEBI:597326"/>
    </cofactor>
</comment>